<gene>
    <name evidence="3" type="ORF">EV187_1602</name>
</gene>
<accession>A0A4Q7MEG7</accession>
<reference evidence="3 4" key="1">
    <citation type="submission" date="2019-02" db="EMBL/GenBank/DDBJ databases">
        <title>Genomic Encyclopedia of Type Strains, Phase IV (KMG-IV): sequencing the most valuable type-strain genomes for metagenomic binning, comparative biology and taxonomic classification.</title>
        <authorList>
            <person name="Goeker M."/>
        </authorList>
    </citation>
    <scope>NUCLEOTIDE SEQUENCE [LARGE SCALE GENOMIC DNA]</scope>
    <source>
        <strain evidence="3 4">DSM 43045</strain>
    </source>
</reference>
<keyword evidence="1" id="KW-0812">Transmembrane</keyword>
<organism evidence="3 4">
    <name type="scientific">Agromyces ramosus</name>
    <dbReference type="NCBI Taxonomy" id="33879"/>
    <lineage>
        <taxon>Bacteria</taxon>
        <taxon>Bacillati</taxon>
        <taxon>Actinomycetota</taxon>
        <taxon>Actinomycetes</taxon>
        <taxon>Micrococcales</taxon>
        <taxon>Microbacteriaceae</taxon>
        <taxon>Agromyces</taxon>
    </lineage>
</organism>
<keyword evidence="1" id="KW-1133">Transmembrane helix</keyword>
<name>A0A4Q7MEG7_9MICO</name>
<comment type="caution">
    <text evidence="3">The sequence shown here is derived from an EMBL/GenBank/DDBJ whole genome shotgun (WGS) entry which is preliminary data.</text>
</comment>
<evidence type="ECO:0000256" key="1">
    <source>
        <dbReference type="SAM" id="Phobius"/>
    </source>
</evidence>
<feature type="transmembrane region" description="Helical" evidence="1">
    <location>
        <begin position="98"/>
        <end position="127"/>
    </location>
</feature>
<evidence type="ECO:0000313" key="3">
    <source>
        <dbReference type="EMBL" id="RZS65897.1"/>
    </source>
</evidence>
<keyword evidence="4" id="KW-1185">Reference proteome</keyword>
<evidence type="ECO:0000259" key="2">
    <source>
        <dbReference type="Pfam" id="PF10708"/>
    </source>
</evidence>
<feature type="transmembrane region" description="Helical" evidence="1">
    <location>
        <begin position="139"/>
        <end position="161"/>
    </location>
</feature>
<dbReference type="EMBL" id="SGWY01000002">
    <property type="protein sequence ID" value="RZS65897.1"/>
    <property type="molecule type" value="Genomic_DNA"/>
</dbReference>
<feature type="transmembrane region" description="Helical" evidence="1">
    <location>
        <begin position="64"/>
        <end position="86"/>
    </location>
</feature>
<feature type="domain" description="DUF2510" evidence="2">
    <location>
        <begin position="12"/>
        <end position="36"/>
    </location>
</feature>
<dbReference type="InterPro" id="IPR018929">
    <property type="entry name" value="DUF2510"/>
</dbReference>
<sequence length="170" mass="18039">MMDSVTVEPAEPGWYEDPEAPDLERWWQGEHWSDTEFRAKPEDHHIVQYMKGYAELSPRSPTNFIAISSLVCAIIELVAAAALVVTSSKVAASAAPSLATATLLLLVTATILGLGLWTAVMSGLSVANGRRTGRRLPQAVAALGCAVVSAGLSLLAFARLLPDWLLAPGS</sequence>
<dbReference type="Pfam" id="PF10708">
    <property type="entry name" value="DUF2510"/>
    <property type="match status" value="1"/>
</dbReference>
<evidence type="ECO:0000313" key="4">
    <source>
        <dbReference type="Proteomes" id="UP000293289"/>
    </source>
</evidence>
<dbReference type="OrthoDB" id="5008131at2"/>
<protein>
    <submittedName>
        <fullName evidence="3">Uncharacterized protein DUF2510</fullName>
    </submittedName>
</protein>
<keyword evidence="1" id="KW-0472">Membrane</keyword>
<proteinExistence type="predicted"/>
<dbReference type="AlphaFoldDB" id="A0A4Q7MEG7"/>
<dbReference type="Proteomes" id="UP000293289">
    <property type="component" value="Unassembled WGS sequence"/>
</dbReference>